<reference evidence="2 3" key="1">
    <citation type="journal article" date="2016" name="Sci. Rep.">
        <title>The genome sequence of the outbreeding globe artichoke constructed de novo incorporating a phase-aware low-pass sequencing strategy of F1 progeny.</title>
        <authorList>
            <person name="Scaglione D."/>
            <person name="Reyes-Chin-Wo S."/>
            <person name="Acquadro A."/>
            <person name="Froenicke L."/>
            <person name="Portis E."/>
            <person name="Beitel C."/>
            <person name="Tirone M."/>
            <person name="Mauro R."/>
            <person name="Lo Monaco A."/>
            <person name="Mauromicale G."/>
            <person name="Faccioli P."/>
            <person name="Cattivelli L."/>
            <person name="Rieseberg L."/>
            <person name="Michelmore R."/>
            <person name="Lanteri S."/>
        </authorList>
    </citation>
    <scope>NUCLEOTIDE SEQUENCE [LARGE SCALE GENOMIC DNA]</scope>
    <source>
        <strain evidence="2">2C</strain>
    </source>
</reference>
<proteinExistence type="predicted"/>
<feature type="region of interest" description="Disordered" evidence="1">
    <location>
        <begin position="124"/>
        <end position="184"/>
    </location>
</feature>
<dbReference type="STRING" id="59895.A0A103XWJ3"/>
<sequence>MGNCQAIDNASLVIQHPNGRVERLYSAISAAEVMKLNPGHYVALLLTTTLYSSRPPSTSAPTKQNHPGSVANTTQPLRVTRIKLLRPTDTLTVGHIYRLITTKDVMKGLMAKKNGKININKLKPLEESAGNHEAKVTGSNHSERTHHQMKKSDKDRRRTAVPAKSSAAARGWHPSLNSISEASS</sequence>
<dbReference type="Proteomes" id="UP000243975">
    <property type="component" value="Unassembled WGS sequence"/>
</dbReference>
<dbReference type="PANTHER" id="PTHR33413">
    <property type="entry name" value="EXPRESSED PROTEIN"/>
    <property type="match status" value="1"/>
</dbReference>
<dbReference type="AlphaFoldDB" id="A0A103XWJ3"/>
<protein>
    <submittedName>
        <fullName evidence="2">Uncharacterized protein</fullName>
    </submittedName>
</protein>
<evidence type="ECO:0000313" key="2">
    <source>
        <dbReference type="EMBL" id="KVH98210.1"/>
    </source>
</evidence>
<dbReference type="EMBL" id="LEKV01003806">
    <property type="protein sequence ID" value="KVH98210.1"/>
    <property type="molecule type" value="Genomic_DNA"/>
</dbReference>
<dbReference type="PANTHER" id="PTHR33413:SF33">
    <property type="entry name" value="MEDIATOR OF RNA POLYMERASE II TRANSCRIPTION SUBUNIT 29"/>
    <property type="match status" value="1"/>
</dbReference>
<keyword evidence="3" id="KW-1185">Reference proteome</keyword>
<feature type="compositionally biased region" description="Polar residues" evidence="1">
    <location>
        <begin position="175"/>
        <end position="184"/>
    </location>
</feature>
<feature type="compositionally biased region" description="Basic and acidic residues" evidence="1">
    <location>
        <begin position="124"/>
        <end position="158"/>
    </location>
</feature>
<dbReference type="InterPro" id="IPR025322">
    <property type="entry name" value="PADRE_dom"/>
</dbReference>
<accession>A0A103XWJ3</accession>
<gene>
    <name evidence="2" type="ORF">Ccrd_023559</name>
</gene>
<organism evidence="2 3">
    <name type="scientific">Cynara cardunculus var. scolymus</name>
    <name type="common">Globe artichoke</name>
    <name type="synonym">Cynara scolymus</name>
    <dbReference type="NCBI Taxonomy" id="59895"/>
    <lineage>
        <taxon>Eukaryota</taxon>
        <taxon>Viridiplantae</taxon>
        <taxon>Streptophyta</taxon>
        <taxon>Embryophyta</taxon>
        <taxon>Tracheophyta</taxon>
        <taxon>Spermatophyta</taxon>
        <taxon>Magnoliopsida</taxon>
        <taxon>eudicotyledons</taxon>
        <taxon>Gunneridae</taxon>
        <taxon>Pentapetalae</taxon>
        <taxon>asterids</taxon>
        <taxon>campanulids</taxon>
        <taxon>Asterales</taxon>
        <taxon>Asteraceae</taxon>
        <taxon>Carduoideae</taxon>
        <taxon>Cardueae</taxon>
        <taxon>Carduinae</taxon>
        <taxon>Cynara</taxon>
    </lineage>
</organism>
<dbReference type="Pfam" id="PF14009">
    <property type="entry name" value="PADRE"/>
    <property type="match status" value="1"/>
</dbReference>
<name>A0A103XWJ3_CYNCS</name>
<evidence type="ECO:0000313" key="3">
    <source>
        <dbReference type="Proteomes" id="UP000243975"/>
    </source>
</evidence>
<dbReference type="Gramene" id="KVH98210">
    <property type="protein sequence ID" value="KVH98210"/>
    <property type="gene ID" value="Ccrd_023559"/>
</dbReference>
<comment type="caution">
    <text evidence="2">The sequence shown here is derived from an EMBL/GenBank/DDBJ whole genome shotgun (WGS) entry which is preliminary data.</text>
</comment>
<feature type="region of interest" description="Disordered" evidence="1">
    <location>
        <begin position="53"/>
        <end position="75"/>
    </location>
</feature>
<evidence type="ECO:0000256" key="1">
    <source>
        <dbReference type="SAM" id="MobiDB-lite"/>
    </source>
</evidence>